<dbReference type="InterPro" id="IPR036388">
    <property type="entry name" value="WH-like_DNA-bd_sf"/>
</dbReference>
<gene>
    <name evidence="5" type="ORF">GTI89_02775</name>
</gene>
<feature type="domain" description="HTH arsR-type" evidence="4">
    <location>
        <begin position="1"/>
        <end position="94"/>
    </location>
</feature>
<dbReference type="PROSITE" id="PS50987">
    <property type="entry name" value="HTH_ARSR_2"/>
    <property type="match status" value="1"/>
</dbReference>
<dbReference type="Gene3D" id="1.10.10.10">
    <property type="entry name" value="Winged helix-like DNA-binding domain superfamily/Winged helix DNA-binding domain"/>
    <property type="match status" value="1"/>
</dbReference>
<evidence type="ECO:0000256" key="3">
    <source>
        <dbReference type="ARBA" id="ARBA00023163"/>
    </source>
</evidence>
<keyword evidence="3" id="KW-0804">Transcription</keyword>
<dbReference type="InterPro" id="IPR051081">
    <property type="entry name" value="HTH_MetalResp_TranReg"/>
</dbReference>
<protein>
    <submittedName>
        <fullName evidence="5">Metalloregulator ArsR/SmtB family transcription factor</fullName>
    </submittedName>
</protein>
<dbReference type="EMBL" id="WVTI01000002">
    <property type="protein sequence ID" value="MXS25002.1"/>
    <property type="molecule type" value="Genomic_DNA"/>
</dbReference>
<reference evidence="5 6" key="1">
    <citation type="submission" date="2019-04" db="EMBL/GenBank/DDBJ databases">
        <title>Step-wise assembly of the neonatal virome modulated by breast feeding.</title>
        <authorList>
            <person name="Liang G."/>
            <person name="Bushman F."/>
        </authorList>
    </citation>
    <scope>NUCLEOTIDE SEQUENCE [LARGE SCALE GENOMIC DNA]</scope>
    <source>
        <strain evidence="5 6">E3404</strain>
    </source>
</reference>
<proteinExistence type="predicted"/>
<evidence type="ECO:0000256" key="1">
    <source>
        <dbReference type="ARBA" id="ARBA00023015"/>
    </source>
</evidence>
<dbReference type="InterPro" id="IPR036390">
    <property type="entry name" value="WH_DNA-bd_sf"/>
</dbReference>
<dbReference type="PANTHER" id="PTHR33154:SF18">
    <property type="entry name" value="ARSENICAL RESISTANCE OPERON REPRESSOR"/>
    <property type="match status" value="1"/>
</dbReference>
<evidence type="ECO:0000313" key="6">
    <source>
        <dbReference type="Proteomes" id="UP000439965"/>
    </source>
</evidence>
<dbReference type="SMART" id="SM00418">
    <property type="entry name" value="HTH_ARSR"/>
    <property type="match status" value="1"/>
</dbReference>
<evidence type="ECO:0000256" key="2">
    <source>
        <dbReference type="ARBA" id="ARBA00023125"/>
    </source>
</evidence>
<evidence type="ECO:0000259" key="4">
    <source>
        <dbReference type="PROSITE" id="PS50987"/>
    </source>
</evidence>
<dbReference type="NCBIfam" id="NF033788">
    <property type="entry name" value="HTH_metalloreg"/>
    <property type="match status" value="1"/>
</dbReference>
<dbReference type="InterPro" id="IPR001845">
    <property type="entry name" value="HTH_ArsR_DNA-bd_dom"/>
</dbReference>
<dbReference type="RefSeq" id="WP_003127481.1">
    <property type="nucleotide sequence ID" value="NZ_CABIZP010000003.1"/>
</dbReference>
<comment type="caution">
    <text evidence="5">The sequence shown here is derived from an EMBL/GenBank/DDBJ whole genome shotgun (WGS) entry which is preliminary data.</text>
</comment>
<sequence>MENYEQIATIMKALADPKRLKIVDLLSTADSLCACEVLEHFDFTQPTLSHHMKLLEKAGIVKVTKKSQWHHYALQEDFVEDFLVILKELLIKEKSISW</sequence>
<dbReference type="Proteomes" id="UP000439965">
    <property type="component" value="Unassembled WGS sequence"/>
</dbReference>
<dbReference type="SUPFAM" id="SSF46785">
    <property type="entry name" value="Winged helix' DNA-binding domain"/>
    <property type="match status" value="1"/>
</dbReference>
<evidence type="ECO:0000313" key="5">
    <source>
        <dbReference type="EMBL" id="MXS25002.1"/>
    </source>
</evidence>
<dbReference type="CDD" id="cd00090">
    <property type="entry name" value="HTH_ARSR"/>
    <property type="match status" value="1"/>
</dbReference>
<dbReference type="GO" id="GO:0003677">
    <property type="term" value="F:DNA binding"/>
    <property type="evidence" value="ECO:0007669"/>
    <property type="project" value="UniProtKB-KW"/>
</dbReference>
<dbReference type="GO" id="GO:0003700">
    <property type="term" value="F:DNA-binding transcription factor activity"/>
    <property type="evidence" value="ECO:0007669"/>
    <property type="project" value="InterPro"/>
</dbReference>
<dbReference type="Pfam" id="PF01022">
    <property type="entry name" value="HTH_5"/>
    <property type="match status" value="1"/>
</dbReference>
<keyword evidence="1" id="KW-0805">Transcription regulation</keyword>
<dbReference type="PANTHER" id="PTHR33154">
    <property type="entry name" value="TRANSCRIPTIONAL REGULATOR, ARSR FAMILY"/>
    <property type="match status" value="1"/>
</dbReference>
<dbReference type="AlphaFoldDB" id="A0A6I4XIX8"/>
<name>A0A6I4XIX8_ENTGA</name>
<keyword evidence="2" id="KW-0238">DNA-binding</keyword>
<dbReference type="InterPro" id="IPR011991">
    <property type="entry name" value="ArsR-like_HTH"/>
</dbReference>
<accession>A0A6I4XIX8</accession>
<organism evidence="5 6">
    <name type="scientific">Enterococcus gallinarum</name>
    <dbReference type="NCBI Taxonomy" id="1353"/>
    <lineage>
        <taxon>Bacteria</taxon>
        <taxon>Bacillati</taxon>
        <taxon>Bacillota</taxon>
        <taxon>Bacilli</taxon>
        <taxon>Lactobacillales</taxon>
        <taxon>Enterococcaceae</taxon>
        <taxon>Enterococcus</taxon>
    </lineage>
</organism>
<dbReference type="PRINTS" id="PR00778">
    <property type="entry name" value="HTHARSR"/>
</dbReference>